<evidence type="ECO:0000313" key="2">
    <source>
        <dbReference type="Proteomes" id="UP001151760"/>
    </source>
</evidence>
<dbReference type="Proteomes" id="UP001151760">
    <property type="component" value="Unassembled WGS sequence"/>
</dbReference>
<organism evidence="1 2">
    <name type="scientific">Tanacetum coccineum</name>
    <dbReference type="NCBI Taxonomy" id="301880"/>
    <lineage>
        <taxon>Eukaryota</taxon>
        <taxon>Viridiplantae</taxon>
        <taxon>Streptophyta</taxon>
        <taxon>Embryophyta</taxon>
        <taxon>Tracheophyta</taxon>
        <taxon>Spermatophyta</taxon>
        <taxon>Magnoliopsida</taxon>
        <taxon>eudicotyledons</taxon>
        <taxon>Gunneridae</taxon>
        <taxon>Pentapetalae</taxon>
        <taxon>asterids</taxon>
        <taxon>campanulids</taxon>
        <taxon>Asterales</taxon>
        <taxon>Asteraceae</taxon>
        <taxon>Asteroideae</taxon>
        <taxon>Anthemideae</taxon>
        <taxon>Anthemidinae</taxon>
        <taxon>Tanacetum</taxon>
    </lineage>
</organism>
<comment type="caution">
    <text evidence="1">The sequence shown here is derived from an EMBL/GenBank/DDBJ whole genome shotgun (WGS) entry which is preliminary data.</text>
</comment>
<reference evidence="1" key="1">
    <citation type="journal article" date="2022" name="Int. J. Mol. Sci.">
        <title>Draft Genome of Tanacetum Coccineum: Genomic Comparison of Closely Related Tanacetum-Family Plants.</title>
        <authorList>
            <person name="Yamashiro T."/>
            <person name="Shiraishi A."/>
            <person name="Nakayama K."/>
            <person name="Satake H."/>
        </authorList>
    </citation>
    <scope>NUCLEOTIDE SEQUENCE</scope>
</reference>
<sequence>MSIHHAVIGEAYKLEITGMARKVLSLFSLMEIWDTVTHLVVRCGHSSETSYPVVNSYGDALGEIISDPRLHTRRVVQICGLYSMCLMHEDVRISWFSRCVATQYRDGSAMCRTYQNILILTLWWDREIDEDSVWWISRARHVDLYDVIVVRFSVMMRIGLRLWGTEIRVQQEEDFHMRRGHGDHTFNSTDNTEWCRWTFGEKTERRSGLLGLYVSVSNILGLMRAWIVVWDSYWRVTVGYRSNMDLEVAQLLYFSKTDLMLVLIVRLSW</sequence>
<reference evidence="1" key="2">
    <citation type="submission" date="2022-01" db="EMBL/GenBank/DDBJ databases">
        <authorList>
            <person name="Yamashiro T."/>
            <person name="Shiraishi A."/>
            <person name="Satake H."/>
            <person name="Nakayama K."/>
        </authorList>
    </citation>
    <scope>NUCLEOTIDE SEQUENCE</scope>
</reference>
<protein>
    <submittedName>
        <fullName evidence="1">Uncharacterized protein</fullName>
    </submittedName>
</protein>
<evidence type="ECO:0000313" key="1">
    <source>
        <dbReference type="EMBL" id="GJS88703.1"/>
    </source>
</evidence>
<name>A0ABQ4ZIW1_9ASTR</name>
<gene>
    <name evidence="1" type="ORF">Tco_0771339</name>
</gene>
<proteinExistence type="predicted"/>
<dbReference type="EMBL" id="BQNB010011293">
    <property type="protein sequence ID" value="GJS88703.1"/>
    <property type="molecule type" value="Genomic_DNA"/>
</dbReference>
<keyword evidence="2" id="KW-1185">Reference proteome</keyword>
<accession>A0ABQ4ZIW1</accession>